<evidence type="ECO:0000256" key="7">
    <source>
        <dbReference type="SAM" id="Phobius"/>
    </source>
</evidence>
<proteinExistence type="predicted"/>
<dbReference type="STRING" id="1458275.AZ34_15420"/>
<organism evidence="8 9">
    <name type="scientific">Hylemonella gracilis str. Niagara R</name>
    <dbReference type="NCBI Taxonomy" id="1458275"/>
    <lineage>
        <taxon>Bacteria</taxon>
        <taxon>Pseudomonadati</taxon>
        <taxon>Pseudomonadota</taxon>
        <taxon>Betaproteobacteria</taxon>
        <taxon>Burkholderiales</taxon>
        <taxon>Comamonadaceae</taxon>
        <taxon>Hylemonella</taxon>
    </lineage>
</organism>
<dbReference type="GO" id="GO:0009247">
    <property type="term" value="P:glycolipid biosynthetic process"/>
    <property type="evidence" value="ECO:0007669"/>
    <property type="project" value="UniProtKB-ARBA"/>
</dbReference>
<reference evidence="8 9" key="1">
    <citation type="submission" date="2014-02" db="EMBL/GenBank/DDBJ databases">
        <title>Draft Genome of Hylemonella gracilis isolated from the Niagara River.</title>
        <authorList>
            <person name="Pawlowski D.R."/>
            <person name="Koudelka G.B."/>
        </authorList>
    </citation>
    <scope>NUCLEOTIDE SEQUENCE [LARGE SCALE GENOMIC DNA]</scope>
    <source>
        <strain evidence="8 9">Niagara R</strain>
    </source>
</reference>
<dbReference type="Proteomes" id="UP000023268">
    <property type="component" value="Unassembled WGS sequence"/>
</dbReference>
<protein>
    <submittedName>
        <fullName evidence="8">Lipid A biosynthesis acyltransferase</fullName>
    </submittedName>
</protein>
<keyword evidence="7" id="KW-0812">Transmembrane</keyword>
<evidence type="ECO:0000313" key="9">
    <source>
        <dbReference type="Proteomes" id="UP000023268"/>
    </source>
</evidence>
<dbReference type="PANTHER" id="PTHR30606">
    <property type="entry name" value="LIPID A BIOSYNTHESIS LAUROYL ACYLTRANSFERASE"/>
    <property type="match status" value="1"/>
</dbReference>
<keyword evidence="2" id="KW-1003">Cell membrane</keyword>
<dbReference type="EMBL" id="JEMG01000001">
    <property type="protein sequence ID" value="EYC52306.1"/>
    <property type="molecule type" value="Genomic_DNA"/>
</dbReference>
<evidence type="ECO:0000256" key="2">
    <source>
        <dbReference type="ARBA" id="ARBA00022475"/>
    </source>
</evidence>
<dbReference type="InterPro" id="IPR004960">
    <property type="entry name" value="LipA_acyltrans"/>
</dbReference>
<keyword evidence="3" id="KW-0997">Cell inner membrane</keyword>
<dbReference type="AlphaFoldDB" id="A0A016XKC5"/>
<evidence type="ECO:0000313" key="8">
    <source>
        <dbReference type="EMBL" id="EYC52306.1"/>
    </source>
</evidence>
<feature type="transmembrane region" description="Helical" evidence="7">
    <location>
        <begin position="12"/>
        <end position="35"/>
    </location>
</feature>
<dbReference type="PANTHER" id="PTHR30606:SF9">
    <property type="entry name" value="LIPID A BIOSYNTHESIS LAUROYLTRANSFERASE"/>
    <property type="match status" value="1"/>
</dbReference>
<comment type="subcellular location">
    <subcellularLocation>
        <location evidence="1">Cell inner membrane</location>
    </subcellularLocation>
</comment>
<accession>A0A016XKC5</accession>
<keyword evidence="7" id="KW-1133">Transmembrane helix</keyword>
<gene>
    <name evidence="8" type="ORF">AZ34_15420</name>
</gene>
<evidence type="ECO:0000256" key="1">
    <source>
        <dbReference type="ARBA" id="ARBA00004533"/>
    </source>
</evidence>
<keyword evidence="6 8" id="KW-0012">Acyltransferase</keyword>
<evidence type="ECO:0000256" key="6">
    <source>
        <dbReference type="ARBA" id="ARBA00023315"/>
    </source>
</evidence>
<dbReference type="PIRSF" id="PIRSF026649">
    <property type="entry name" value="MsbB"/>
    <property type="match status" value="1"/>
</dbReference>
<dbReference type="CDD" id="cd07984">
    <property type="entry name" value="LPLAT_LABLAT-like"/>
    <property type="match status" value="1"/>
</dbReference>
<dbReference type="eggNOG" id="COG1560">
    <property type="taxonomic scope" value="Bacteria"/>
</dbReference>
<evidence type="ECO:0000256" key="3">
    <source>
        <dbReference type="ARBA" id="ARBA00022519"/>
    </source>
</evidence>
<dbReference type="OrthoDB" id="9803456at2"/>
<dbReference type="GO" id="GO:0005886">
    <property type="term" value="C:plasma membrane"/>
    <property type="evidence" value="ECO:0007669"/>
    <property type="project" value="UniProtKB-SubCell"/>
</dbReference>
<keyword evidence="4 8" id="KW-0808">Transferase</keyword>
<dbReference type="GO" id="GO:0016746">
    <property type="term" value="F:acyltransferase activity"/>
    <property type="evidence" value="ECO:0007669"/>
    <property type="project" value="UniProtKB-KW"/>
</dbReference>
<dbReference type="Pfam" id="PF03279">
    <property type="entry name" value="Lip_A_acyltrans"/>
    <property type="match status" value="1"/>
</dbReference>
<dbReference type="RefSeq" id="WP_035609543.1">
    <property type="nucleotide sequence ID" value="NZ_JEMG01000001.1"/>
</dbReference>
<evidence type="ECO:0000256" key="5">
    <source>
        <dbReference type="ARBA" id="ARBA00023136"/>
    </source>
</evidence>
<sequence>MWAKVGIWCMRVIAPLPLGWVRALGSVLGHALYLFMASRRRIIMINLALCFPEQPLAQRRRWARACCVYFAQTLLDRAWLWHGRPEVVRQRLRLTGAAHELDGDMPTVIFAPHFFGLDAAGTALGQQIDRRFASIYLPQRNKVSDAWLRAGRKRFGDVQLFEQKDGSLKSIIAAVRAGGLLYLLPDMNYGRKDSIFVPFFGVQTSTVPSLPRFARLGRAKVVPVTARVTNTGYDIEVHPAWTNYPTGDENVDTTFMNRWLEGVIATMPEQYYWVHKRFKTRPRGEKRIY</sequence>
<keyword evidence="5 7" id="KW-0472">Membrane</keyword>
<evidence type="ECO:0000256" key="4">
    <source>
        <dbReference type="ARBA" id="ARBA00022679"/>
    </source>
</evidence>
<name>A0A016XKC5_9BURK</name>
<comment type="caution">
    <text evidence="8">The sequence shown here is derived from an EMBL/GenBank/DDBJ whole genome shotgun (WGS) entry which is preliminary data.</text>
</comment>